<dbReference type="Proteomes" id="UP000663829">
    <property type="component" value="Unassembled WGS sequence"/>
</dbReference>
<dbReference type="Proteomes" id="UP000681722">
    <property type="component" value="Unassembled WGS sequence"/>
</dbReference>
<comment type="caution">
    <text evidence="1">The sequence shown here is derived from an EMBL/GenBank/DDBJ whole genome shotgun (WGS) entry which is preliminary data.</text>
</comment>
<dbReference type="EMBL" id="CAJNOQ010026796">
    <property type="protein sequence ID" value="CAF1548666.1"/>
    <property type="molecule type" value="Genomic_DNA"/>
</dbReference>
<reference evidence="1" key="1">
    <citation type="submission" date="2021-02" db="EMBL/GenBank/DDBJ databases">
        <authorList>
            <person name="Nowell W R."/>
        </authorList>
    </citation>
    <scope>NUCLEOTIDE SEQUENCE</scope>
</reference>
<accession>A0A815WTF6</accession>
<proteinExistence type="predicted"/>
<gene>
    <name evidence="1" type="ORF">GPM918_LOCUS39064</name>
    <name evidence="2" type="ORF">SRO942_LOCUS39922</name>
</gene>
<keyword evidence="3" id="KW-1185">Reference proteome</keyword>
<organism evidence="1 3">
    <name type="scientific">Didymodactylos carnosus</name>
    <dbReference type="NCBI Taxonomy" id="1234261"/>
    <lineage>
        <taxon>Eukaryota</taxon>
        <taxon>Metazoa</taxon>
        <taxon>Spiralia</taxon>
        <taxon>Gnathifera</taxon>
        <taxon>Rotifera</taxon>
        <taxon>Eurotatoria</taxon>
        <taxon>Bdelloidea</taxon>
        <taxon>Philodinida</taxon>
        <taxon>Philodinidae</taxon>
        <taxon>Didymodactylos</taxon>
    </lineage>
</organism>
<name>A0A815WTF6_9BILA</name>
<feature type="non-terminal residue" evidence="1">
    <location>
        <position position="10"/>
    </location>
</feature>
<protein>
    <submittedName>
        <fullName evidence="1">Uncharacterized protein</fullName>
    </submittedName>
</protein>
<dbReference type="EMBL" id="CAJOBC010092470">
    <property type="protein sequence ID" value="CAF4409564.1"/>
    <property type="molecule type" value="Genomic_DNA"/>
</dbReference>
<evidence type="ECO:0000313" key="2">
    <source>
        <dbReference type="EMBL" id="CAF4409564.1"/>
    </source>
</evidence>
<evidence type="ECO:0000313" key="3">
    <source>
        <dbReference type="Proteomes" id="UP000663829"/>
    </source>
</evidence>
<sequence length="10" mass="1083">MPDETLGSCM</sequence>
<evidence type="ECO:0000313" key="1">
    <source>
        <dbReference type="EMBL" id="CAF1548666.1"/>
    </source>
</evidence>